<dbReference type="InterPro" id="IPR025241">
    <property type="entry name" value="DUF4190"/>
</dbReference>
<feature type="transmembrane region" description="Helical" evidence="1">
    <location>
        <begin position="71"/>
        <end position="97"/>
    </location>
</feature>
<evidence type="ECO:0000259" key="2">
    <source>
        <dbReference type="Pfam" id="PF13828"/>
    </source>
</evidence>
<dbReference type="OrthoDB" id="10019200at2"/>
<keyword evidence="1" id="KW-1133">Transmembrane helix</keyword>
<gene>
    <name evidence="3" type="ORF">SAMN05518684_1313</name>
</gene>
<dbReference type="AlphaFoldDB" id="A0A1H9X9X5"/>
<protein>
    <recommendedName>
        <fullName evidence="2">DUF4190 domain-containing protein</fullName>
    </recommendedName>
</protein>
<evidence type="ECO:0000313" key="4">
    <source>
        <dbReference type="Proteomes" id="UP000198571"/>
    </source>
</evidence>
<organism evidence="3 4">
    <name type="scientific">Salipaludibacillus aurantiacus</name>
    <dbReference type="NCBI Taxonomy" id="1601833"/>
    <lineage>
        <taxon>Bacteria</taxon>
        <taxon>Bacillati</taxon>
        <taxon>Bacillota</taxon>
        <taxon>Bacilli</taxon>
        <taxon>Bacillales</taxon>
        <taxon>Bacillaceae</taxon>
    </lineage>
</organism>
<sequence>MNGPAPQHQKNNMTQGFDNNVKAIISAFFGALSLLSLLVIVFIGMLFGLISIVLGIIGLREMRNSGQYGKGMAITGIICGSVSVGLPLFVSVAFMVAG</sequence>
<accession>A0A1H9X9X5</accession>
<keyword evidence="4" id="KW-1185">Reference proteome</keyword>
<feature type="transmembrane region" description="Helical" evidence="1">
    <location>
        <begin position="27"/>
        <end position="59"/>
    </location>
</feature>
<dbReference type="STRING" id="1601833.SAMN05518684_1313"/>
<dbReference type="EMBL" id="FOGT01000031">
    <property type="protein sequence ID" value="SES43008.1"/>
    <property type="molecule type" value="Genomic_DNA"/>
</dbReference>
<evidence type="ECO:0000256" key="1">
    <source>
        <dbReference type="SAM" id="Phobius"/>
    </source>
</evidence>
<proteinExistence type="predicted"/>
<reference evidence="4" key="1">
    <citation type="submission" date="2016-10" db="EMBL/GenBank/DDBJ databases">
        <authorList>
            <person name="Varghese N."/>
            <person name="Submissions S."/>
        </authorList>
    </citation>
    <scope>NUCLEOTIDE SEQUENCE [LARGE SCALE GENOMIC DNA]</scope>
    <source>
        <strain evidence="4">S9</strain>
    </source>
</reference>
<evidence type="ECO:0000313" key="3">
    <source>
        <dbReference type="EMBL" id="SES43008.1"/>
    </source>
</evidence>
<keyword evidence="1" id="KW-0472">Membrane</keyword>
<dbReference type="RefSeq" id="WP_093056224.1">
    <property type="nucleotide sequence ID" value="NZ_FOGT01000031.1"/>
</dbReference>
<name>A0A1H9X9X5_9BACI</name>
<keyword evidence="1" id="KW-0812">Transmembrane</keyword>
<dbReference type="Proteomes" id="UP000198571">
    <property type="component" value="Unassembled WGS sequence"/>
</dbReference>
<dbReference type="Pfam" id="PF13828">
    <property type="entry name" value="DUF4190"/>
    <property type="match status" value="1"/>
</dbReference>
<feature type="domain" description="DUF4190" evidence="2">
    <location>
        <begin position="35"/>
        <end position="88"/>
    </location>
</feature>